<dbReference type="EMBL" id="CSTE01000006">
    <property type="protein sequence ID" value="CQR53468.1"/>
    <property type="molecule type" value="Genomic_DNA"/>
</dbReference>
<reference evidence="3" key="1">
    <citation type="submission" date="2015-03" db="EMBL/GenBank/DDBJ databases">
        <authorList>
            <person name="Urmite Genomes"/>
        </authorList>
    </citation>
    <scope>NUCLEOTIDE SEQUENCE [LARGE SCALE GENOMIC DNA]</scope>
    <source>
        <strain evidence="3">Arc-Hr</strain>
    </source>
</reference>
<organism evidence="2 3">
    <name type="scientific">Haloferax massiliensis</name>
    <dbReference type="NCBI Taxonomy" id="1476858"/>
    <lineage>
        <taxon>Archaea</taxon>
        <taxon>Methanobacteriati</taxon>
        <taxon>Methanobacteriota</taxon>
        <taxon>Stenosarchaea group</taxon>
        <taxon>Halobacteria</taxon>
        <taxon>Halobacteriales</taxon>
        <taxon>Haloferacaceae</taxon>
        <taxon>Haloferax</taxon>
    </lineage>
</organism>
<dbReference type="Pfam" id="PF26119">
    <property type="entry name" value="DUF8036"/>
    <property type="match status" value="1"/>
</dbReference>
<gene>
    <name evidence="2" type="ORF">BN996_03630</name>
</gene>
<feature type="transmembrane region" description="Helical" evidence="1">
    <location>
        <begin position="41"/>
        <end position="62"/>
    </location>
</feature>
<accession>A0A0D6JW70</accession>
<protein>
    <submittedName>
        <fullName evidence="2">Uncharacterized protein</fullName>
    </submittedName>
</protein>
<keyword evidence="1" id="KW-1133">Transmembrane helix</keyword>
<proteinExistence type="predicted"/>
<feature type="transmembrane region" description="Helical" evidence="1">
    <location>
        <begin position="74"/>
        <end position="97"/>
    </location>
</feature>
<dbReference type="RefSeq" id="WP_089781364.1">
    <property type="nucleotide sequence ID" value="NZ_CABLRR010000006.1"/>
</dbReference>
<feature type="transmembrane region" description="Helical" evidence="1">
    <location>
        <begin position="6"/>
        <end position="29"/>
    </location>
</feature>
<keyword evidence="1" id="KW-0472">Membrane</keyword>
<evidence type="ECO:0000256" key="1">
    <source>
        <dbReference type="SAM" id="Phobius"/>
    </source>
</evidence>
<keyword evidence="1" id="KW-0812">Transmembrane</keyword>
<evidence type="ECO:0000313" key="2">
    <source>
        <dbReference type="EMBL" id="CQR53468.1"/>
    </source>
</evidence>
<sequence length="98" mass="10753">MAMDTQIVAASALSGVNILLLAALTAVWIRNYRTFRTSLVLGLLAFAVVMLVENAVALYFFFTMQSLYSGDPHVQQAVLVLRGLQLVALAFLTYVTVR</sequence>
<name>A0A0D6JW70_9EURY</name>
<dbReference type="InterPro" id="IPR058349">
    <property type="entry name" value="DUF8036"/>
</dbReference>
<dbReference type="OrthoDB" id="196860at2157"/>
<keyword evidence="3" id="KW-1185">Reference proteome</keyword>
<evidence type="ECO:0000313" key="3">
    <source>
        <dbReference type="Proteomes" id="UP000198902"/>
    </source>
</evidence>
<dbReference type="AlphaFoldDB" id="A0A0D6JW70"/>
<dbReference type="Proteomes" id="UP000198902">
    <property type="component" value="Unassembled WGS sequence"/>
</dbReference>